<dbReference type="Proteomes" id="UP000187203">
    <property type="component" value="Unassembled WGS sequence"/>
</dbReference>
<evidence type="ECO:0000313" key="2">
    <source>
        <dbReference type="Proteomes" id="UP000187203"/>
    </source>
</evidence>
<dbReference type="EMBL" id="AWUE01013524">
    <property type="protein sequence ID" value="OMP06706.1"/>
    <property type="molecule type" value="Genomic_DNA"/>
</dbReference>
<keyword evidence="2" id="KW-1185">Reference proteome</keyword>
<reference evidence="2" key="1">
    <citation type="submission" date="2013-09" db="EMBL/GenBank/DDBJ databases">
        <title>Corchorus olitorius genome sequencing.</title>
        <authorList>
            <person name="Alam M."/>
            <person name="Haque M.S."/>
            <person name="Islam M.S."/>
            <person name="Emdad E.M."/>
            <person name="Islam M.M."/>
            <person name="Ahmed B."/>
            <person name="Halim A."/>
            <person name="Hossen Q.M.M."/>
            <person name="Hossain M.Z."/>
            <person name="Ahmed R."/>
            <person name="Khan M.M."/>
            <person name="Islam R."/>
            <person name="Rashid M.M."/>
            <person name="Khan S.A."/>
            <person name="Rahman M.S."/>
            <person name="Alam M."/>
            <person name="Yahiya A.S."/>
            <person name="Khan M.S."/>
            <person name="Azam M.S."/>
            <person name="Haque T."/>
            <person name="Lashkar M.Z.H."/>
            <person name="Akhand A.I."/>
            <person name="Morshed G."/>
            <person name="Roy S."/>
            <person name="Uddin K.S."/>
            <person name="Rabeya T."/>
            <person name="Hossain A.S."/>
            <person name="Chowdhury A."/>
            <person name="Snigdha A.R."/>
            <person name="Mortoza M.S."/>
            <person name="Matin S.A."/>
            <person name="Hoque S.M.E."/>
            <person name="Islam M.K."/>
            <person name="Roy D.K."/>
            <person name="Haider R."/>
            <person name="Moosa M.M."/>
            <person name="Elias S.M."/>
            <person name="Hasan A.M."/>
            <person name="Jahan S."/>
            <person name="Shafiuddin M."/>
            <person name="Mahmood N."/>
            <person name="Shommy N.S."/>
        </authorList>
    </citation>
    <scope>NUCLEOTIDE SEQUENCE [LARGE SCALE GENOMIC DNA]</scope>
    <source>
        <strain evidence="2">cv. O-4</strain>
    </source>
</reference>
<comment type="caution">
    <text evidence="1">The sequence shown here is derived from an EMBL/GenBank/DDBJ whole genome shotgun (WGS) entry which is preliminary data.</text>
</comment>
<proteinExistence type="predicted"/>
<dbReference type="AlphaFoldDB" id="A0A1R3KHY9"/>
<organism evidence="1 2">
    <name type="scientific">Corchorus olitorius</name>
    <dbReference type="NCBI Taxonomy" id="93759"/>
    <lineage>
        <taxon>Eukaryota</taxon>
        <taxon>Viridiplantae</taxon>
        <taxon>Streptophyta</taxon>
        <taxon>Embryophyta</taxon>
        <taxon>Tracheophyta</taxon>
        <taxon>Spermatophyta</taxon>
        <taxon>Magnoliopsida</taxon>
        <taxon>eudicotyledons</taxon>
        <taxon>Gunneridae</taxon>
        <taxon>Pentapetalae</taxon>
        <taxon>rosids</taxon>
        <taxon>malvids</taxon>
        <taxon>Malvales</taxon>
        <taxon>Malvaceae</taxon>
        <taxon>Grewioideae</taxon>
        <taxon>Apeibeae</taxon>
        <taxon>Corchorus</taxon>
    </lineage>
</organism>
<accession>A0A1R3KHY9</accession>
<protein>
    <submittedName>
        <fullName evidence="1">Uncharacterized protein</fullName>
    </submittedName>
</protein>
<evidence type="ECO:0000313" key="1">
    <source>
        <dbReference type="EMBL" id="OMP06706.1"/>
    </source>
</evidence>
<name>A0A1R3KHY9_9ROSI</name>
<sequence length="49" mass="5596">MAKKIQKGERYKYLTFSFLKPTSRTIAPSAAGVSSLCLRGQRRRSFVCR</sequence>
<gene>
    <name evidence="1" type="ORF">COLO4_07964</name>
</gene>